<evidence type="ECO:0000259" key="7">
    <source>
        <dbReference type="PROSITE" id="PS52027"/>
    </source>
</evidence>
<dbReference type="GO" id="GO:0008270">
    <property type="term" value="F:zinc ion binding"/>
    <property type="evidence" value="ECO:0007669"/>
    <property type="project" value="UniProtKB-KW"/>
</dbReference>
<evidence type="ECO:0000313" key="8">
    <source>
        <dbReference type="EMBL" id="KAL3867146.1"/>
    </source>
</evidence>
<protein>
    <recommendedName>
        <fullName evidence="7">C2HC/C3H-type domain-containing protein</fullName>
    </recommendedName>
</protein>
<evidence type="ECO:0000256" key="5">
    <source>
        <dbReference type="PROSITE-ProRule" id="PRU01371"/>
    </source>
</evidence>
<feature type="domain" description="C2HC/C3H-type" evidence="7">
    <location>
        <begin position="81"/>
        <end position="110"/>
    </location>
</feature>
<keyword evidence="1" id="KW-0479">Metal-binding</keyword>
<gene>
    <name evidence="8" type="ORF">ACJMK2_044369</name>
</gene>
<keyword evidence="9" id="KW-1185">Reference proteome</keyword>
<feature type="region of interest" description="Disordered" evidence="6">
    <location>
        <begin position="290"/>
        <end position="345"/>
    </location>
</feature>
<feature type="compositionally biased region" description="Low complexity" evidence="6">
    <location>
        <begin position="300"/>
        <end position="316"/>
    </location>
</feature>
<feature type="compositionally biased region" description="Low complexity" evidence="6">
    <location>
        <begin position="452"/>
        <end position="466"/>
    </location>
</feature>
<evidence type="ECO:0000313" key="9">
    <source>
        <dbReference type="Proteomes" id="UP001634394"/>
    </source>
</evidence>
<feature type="region of interest" description="Disordered" evidence="6">
    <location>
        <begin position="445"/>
        <end position="488"/>
    </location>
</feature>
<keyword evidence="3 5" id="KW-0863">Zinc-finger</keyword>
<accession>A0ABD3W179</accession>
<feature type="domain" description="C2HC/C3H-type" evidence="7">
    <location>
        <begin position="8"/>
        <end position="37"/>
    </location>
</feature>
<feature type="region of interest" description="Disordered" evidence="6">
    <location>
        <begin position="99"/>
        <end position="193"/>
    </location>
</feature>
<feature type="domain" description="C2HC/C3H-type" evidence="7">
    <location>
        <begin position="609"/>
        <end position="638"/>
    </location>
</feature>
<feature type="compositionally biased region" description="Polar residues" evidence="6">
    <location>
        <begin position="182"/>
        <end position="193"/>
    </location>
</feature>
<dbReference type="PANTHER" id="PTHR13555:SF68">
    <property type="entry name" value="ZINC FINGER PROTEIN 474"/>
    <property type="match status" value="1"/>
</dbReference>
<dbReference type="Proteomes" id="UP001634394">
    <property type="component" value="Unassembled WGS sequence"/>
</dbReference>
<feature type="domain" description="C2HC/C3H-type" evidence="7">
    <location>
        <begin position="199"/>
        <end position="228"/>
    </location>
</feature>
<name>A0ABD3W179_SINWO</name>
<feature type="domain" description="C2HC/C3H-type" evidence="7">
    <location>
        <begin position="270"/>
        <end position="299"/>
    </location>
</feature>
<comment type="caution">
    <text evidence="8">The sequence shown here is derived from an EMBL/GenBank/DDBJ whole genome shotgun (WGS) entry which is preliminary data.</text>
</comment>
<dbReference type="Gene3D" id="3.30.160.60">
    <property type="entry name" value="Classic Zinc Finger"/>
    <property type="match status" value="10"/>
</dbReference>
<sequence>MPVPAAKKTVVCYVCGREFGSQSISIHEVQCLKKWHIENEKLPRGQRRKTPVRPEILPSVDGSGKDLERFNEAAFKSAQGQLIPCENCGRTFLPDRLPVHQRSCKPGKPVQSQVKKKENDENGSEETDSRPKTAVLKNPKFVNKHNAVALEEQSTRNKSLGTVSTPRKSSTDSGIGGAPEVNGTTKKQQAKMKSSQGPNFVLCYICGRKFGSASIAVHEPQCLEKWTKENEMLPKHQRRPIPQKPTVINSSGGSDLEAMNEAAWKSAQAQLIPCENCGRTFAPDRLPVHQRACKPKDGSNKNNPGTSGSKGSNKGTAHNAGPDSVPGMKREETFTSPNKSPPKAKVPPGPKFILCYICGQKFGSKSIDIHEPQCLEKWKAENDKLPKHQRRPLPKKPEVVGGSGTYDIDAMNEAAWKSSQAQLIPCENCGRKFALDRLQVHKRACKPKDGASSTTGNKNTNGSTKTLEGGSEGTGKSMPGRDPSPQRGPKTLVCYICGREFGSKSLPIHEPKCLEKWKIENSKLPKEQRRPHPVKPSGPVSREQMNEAAWENAKMQLIPCPNCGRRFASDRLPVHQRSCKSKDGSPPKDSSGGGGMGKESKPAVIKRPPTVICYICGREFGSKSISIHEPQCLEKWHIENNKLSKEMRRPEPKKPEVRAIGGKGTYDLDAMNEAAWKASQANLVPCPNCGRRFNADRLPVHLRSCKPKAPQE</sequence>
<proteinExistence type="predicted"/>
<feature type="compositionally biased region" description="Polar residues" evidence="6">
    <location>
        <begin position="156"/>
        <end position="173"/>
    </location>
</feature>
<feature type="domain" description="C2HC/C3H-type" evidence="7">
    <location>
        <begin position="682"/>
        <end position="711"/>
    </location>
</feature>
<dbReference type="AlphaFoldDB" id="A0ABD3W179"/>
<evidence type="ECO:0000256" key="1">
    <source>
        <dbReference type="ARBA" id="ARBA00022723"/>
    </source>
</evidence>
<evidence type="ECO:0000256" key="2">
    <source>
        <dbReference type="ARBA" id="ARBA00022737"/>
    </source>
</evidence>
<dbReference type="InterPro" id="IPR026319">
    <property type="entry name" value="ZC2HC1A/B-like"/>
</dbReference>
<dbReference type="PROSITE" id="PS52027">
    <property type="entry name" value="ZF_C2HC_C3H"/>
    <property type="match status" value="10"/>
</dbReference>
<dbReference type="PANTHER" id="PTHR13555">
    <property type="entry name" value="C2H2 ZINC FINGER CGI-62-RELATED"/>
    <property type="match status" value="1"/>
</dbReference>
<evidence type="ECO:0000256" key="6">
    <source>
        <dbReference type="SAM" id="MobiDB-lite"/>
    </source>
</evidence>
<feature type="domain" description="C2HC/C3H-type" evidence="7">
    <location>
        <begin position="422"/>
        <end position="451"/>
    </location>
</feature>
<reference evidence="8 9" key="1">
    <citation type="submission" date="2024-11" db="EMBL/GenBank/DDBJ databases">
        <title>Chromosome-level genome assembly of the freshwater bivalve Anodonta woodiana.</title>
        <authorList>
            <person name="Chen X."/>
        </authorList>
    </citation>
    <scope>NUCLEOTIDE SEQUENCE [LARGE SCALE GENOMIC DNA]</scope>
    <source>
        <strain evidence="8">MN2024</strain>
        <tissue evidence="8">Gills</tissue>
    </source>
</reference>
<evidence type="ECO:0000256" key="4">
    <source>
        <dbReference type="ARBA" id="ARBA00022833"/>
    </source>
</evidence>
<dbReference type="Pfam" id="PF13913">
    <property type="entry name" value="zf-C2HC_2"/>
    <property type="match status" value="10"/>
</dbReference>
<organism evidence="8 9">
    <name type="scientific">Sinanodonta woodiana</name>
    <name type="common">Chinese pond mussel</name>
    <name type="synonym">Anodonta woodiana</name>
    <dbReference type="NCBI Taxonomy" id="1069815"/>
    <lineage>
        <taxon>Eukaryota</taxon>
        <taxon>Metazoa</taxon>
        <taxon>Spiralia</taxon>
        <taxon>Lophotrochozoa</taxon>
        <taxon>Mollusca</taxon>
        <taxon>Bivalvia</taxon>
        <taxon>Autobranchia</taxon>
        <taxon>Heteroconchia</taxon>
        <taxon>Palaeoheterodonta</taxon>
        <taxon>Unionida</taxon>
        <taxon>Unionoidea</taxon>
        <taxon>Unionidae</taxon>
        <taxon>Unioninae</taxon>
        <taxon>Sinanodonta</taxon>
    </lineage>
</organism>
<feature type="region of interest" description="Disordered" evidence="6">
    <location>
        <begin position="524"/>
        <end position="544"/>
    </location>
</feature>
<feature type="region of interest" description="Disordered" evidence="6">
    <location>
        <begin position="234"/>
        <end position="253"/>
    </location>
</feature>
<dbReference type="InterPro" id="IPR049899">
    <property type="entry name" value="Znf_C2HC_C3H"/>
</dbReference>
<dbReference type="EMBL" id="JBJQND010000009">
    <property type="protein sequence ID" value="KAL3867146.1"/>
    <property type="molecule type" value="Genomic_DNA"/>
</dbReference>
<dbReference type="FunFam" id="3.30.160.60:FF:001258">
    <property type="entry name" value="Uncharacterized protein TCIL3000_10_13860"/>
    <property type="match status" value="1"/>
</dbReference>
<feature type="domain" description="C2HC/C3H-type" evidence="7">
    <location>
        <begin position="556"/>
        <end position="585"/>
    </location>
</feature>
<feature type="domain" description="C2HC/C3H-type" evidence="7">
    <location>
        <begin position="490"/>
        <end position="519"/>
    </location>
</feature>
<feature type="domain" description="C2HC/C3H-type" evidence="7">
    <location>
        <begin position="351"/>
        <end position="380"/>
    </location>
</feature>
<feature type="region of interest" description="Disordered" evidence="6">
    <location>
        <begin position="574"/>
        <end position="602"/>
    </location>
</feature>
<keyword evidence="2" id="KW-0677">Repeat</keyword>
<evidence type="ECO:0000256" key="3">
    <source>
        <dbReference type="ARBA" id="ARBA00022771"/>
    </source>
</evidence>
<keyword evidence="4" id="KW-0862">Zinc</keyword>